<proteinExistence type="inferred from homology"/>
<evidence type="ECO:0000256" key="9">
    <source>
        <dbReference type="ARBA" id="ARBA00023288"/>
    </source>
</evidence>
<keyword evidence="7" id="KW-0342">GTP-binding</keyword>
<dbReference type="PROSITE" id="PS51421">
    <property type="entry name" value="RAS"/>
    <property type="match status" value="1"/>
</dbReference>
<evidence type="ECO:0000256" key="11">
    <source>
        <dbReference type="ARBA" id="ARBA00037969"/>
    </source>
</evidence>
<feature type="compositionally biased region" description="Polar residues" evidence="13">
    <location>
        <begin position="46"/>
        <end position="56"/>
    </location>
</feature>
<dbReference type="SMART" id="SM00174">
    <property type="entry name" value="RHO"/>
    <property type="match status" value="1"/>
</dbReference>
<feature type="compositionally biased region" description="Low complexity" evidence="13">
    <location>
        <begin position="115"/>
        <end position="127"/>
    </location>
</feature>
<evidence type="ECO:0000256" key="2">
    <source>
        <dbReference type="ARBA" id="ARBA00022481"/>
    </source>
</evidence>
<feature type="compositionally biased region" description="Acidic residues" evidence="13">
    <location>
        <begin position="128"/>
        <end position="142"/>
    </location>
</feature>
<gene>
    <name evidence="14" type="primary">RHB1</name>
    <name evidence="14" type="ORF">EHS25_006651</name>
</gene>
<evidence type="ECO:0000256" key="3">
    <source>
        <dbReference type="ARBA" id="ARBA00022723"/>
    </source>
</evidence>
<reference evidence="14 15" key="1">
    <citation type="submission" date="2018-11" db="EMBL/GenBank/DDBJ databases">
        <title>Genome sequence of Saitozyma podzolica DSM 27192.</title>
        <authorList>
            <person name="Aliyu H."/>
            <person name="Gorte O."/>
            <person name="Ochsenreither K."/>
        </authorList>
    </citation>
    <scope>NUCLEOTIDE SEQUENCE [LARGE SCALE GENOMIC DNA]</scope>
    <source>
        <strain evidence="14 15">DSM 27192</strain>
    </source>
</reference>
<evidence type="ECO:0000256" key="7">
    <source>
        <dbReference type="ARBA" id="ARBA00023134"/>
    </source>
</evidence>
<evidence type="ECO:0000256" key="13">
    <source>
        <dbReference type="SAM" id="MobiDB-lite"/>
    </source>
</evidence>
<comment type="catalytic activity">
    <reaction evidence="12">
        <text>GTP + H2O = GDP + phosphate + H(+)</text>
        <dbReference type="Rhea" id="RHEA:19669"/>
        <dbReference type="ChEBI" id="CHEBI:15377"/>
        <dbReference type="ChEBI" id="CHEBI:15378"/>
        <dbReference type="ChEBI" id="CHEBI:37565"/>
        <dbReference type="ChEBI" id="CHEBI:43474"/>
        <dbReference type="ChEBI" id="CHEBI:58189"/>
    </reaction>
    <physiologicalReaction direction="left-to-right" evidence="12">
        <dbReference type="Rhea" id="RHEA:19670"/>
    </physiologicalReaction>
</comment>
<comment type="similarity">
    <text evidence="11">Belongs to the small GTPase superfamily. Rheb family.</text>
</comment>
<dbReference type="FunFam" id="3.40.50.300:FF:000273">
    <property type="entry name" value="GTP-binding protein Rheb homolog"/>
    <property type="match status" value="1"/>
</dbReference>
<feature type="compositionally biased region" description="Polar residues" evidence="13">
    <location>
        <begin position="1"/>
        <end position="13"/>
    </location>
</feature>
<keyword evidence="15" id="KW-1185">Reference proteome</keyword>
<dbReference type="InterPro" id="IPR027417">
    <property type="entry name" value="P-loop_NTPase"/>
</dbReference>
<dbReference type="SUPFAM" id="SSF52540">
    <property type="entry name" value="P-loop containing nucleoside triphosphate hydrolases"/>
    <property type="match status" value="1"/>
</dbReference>
<dbReference type="GO" id="GO:0007165">
    <property type="term" value="P:signal transduction"/>
    <property type="evidence" value="ECO:0007669"/>
    <property type="project" value="InterPro"/>
</dbReference>
<evidence type="ECO:0000256" key="6">
    <source>
        <dbReference type="ARBA" id="ARBA00022842"/>
    </source>
</evidence>
<keyword evidence="4" id="KW-0547">Nucleotide-binding</keyword>
<dbReference type="GO" id="GO:0005525">
    <property type="term" value="F:GTP binding"/>
    <property type="evidence" value="ECO:0007669"/>
    <property type="project" value="UniProtKB-KW"/>
</dbReference>
<evidence type="ECO:0000256" key="1">
    <source>
        <dbReference type="ARBA" id="ARBA00004342"/>
    </source>
</evidence>
<evidence type="ECO:0000256" key="12">
    <source>
        <dbReference type="ARBA" id="ARBA00049117"/>
    </source>
</evidence>
<dbReference type="STRING" id="1890683.A0A427YS85"/>
<dbReference type="GO" id="GO:0003924">
    <property type="term" value="F:GTPase activity"/>
    <property type="evidence" value="ECO:0007669"/>
    <property type="project" value="InterPro"/>
</dbReference>
<sequence length="340" mass="37122">MATTYRIVSSINLPSFRPIPSRRNTTSPSSSSPHGPPSPGSPTTPELSNVFPSSSALLPYPHSDPWIARVSSRNNTPPARRSKLPPQPPLAVDSKSTSVVQVSSNSVAGPSRPGSEQPESSPNQESSELVESEIETETETATEIETEKKATMSSDKMKRKVVIMGAPSVGKTSLTQQFVAPPTYNEQYFPTIEATAHKTVKFGNVEYDCEIIDSAGQDEYTLFPSKYAVGVHGYLLVYSINSRQSFEMIQTVHDKILDFAGLEKVPCVVVGQKTDLTGERRVTTAEGEALAKKLHAGFIESSAKNNENVGKAFEALLKEMQKEYNPAPEAKKSSWWSWGR</sequence>
<dbReference type="OrthoDB" id="5976022at2759"/>
<dbReference type="NCBIfam" id="TIGR00231">
    <property type="entry name" value="small_GTP"/>
    <property type="match status" value="1"/>
</dbReference>
<dbReference type="InterPro" id="IPR001806">
    <property type="entry name" value="Small_GTPase"/>
</dbReference>
<accession>A0A427YS85</accession>
<dbReference type="InterPro" id="IPR020849">
    <property type="entry name" value="Small_GTPase_Ras-type"/>
</dbReference>
<dbReference type="Pfam" id="PF00071">
    <property type="entry name" value="Ras"/>
    <property type="match status" value="1"/>
</dbReference>
<dbReference type="SMART" id="SM00173">
    <property type="entry name" value="RAS"/>
    <property type="match status" value="1"/>
</dbReference>
<keyword evidence="6" id="KW-0460">Magnesium</keyword>
<dbReference type="PROSITE" id="PS51419">
    <property type="entry name" value="RAB"/>
    <property type="match status" value="1"/>
</dbReference>
<dbReference type="EMBL" id="RSCD01000003">
    <property type="protein sequence ID" value="RSH93998.1"/>
    <property type="molecule type" value="Genomic_DNA"/>
</dbReference>
<evidence type="ECO:0000256" key="5">
    <source>
        <dbReference type="ARBA" id="ARBA00022801"/>
    </source>
</evidence>
<feature type="compositionally biased region" description="Low complexity" evidence="13">
    <location>
        <begin position="92"/>
        <end position="107"/>
    </location>
</feature>
<dbReference type="GO" id="GO:0005886">
    <property type="term" value="C:plasma membrane"/>
    <property type="evidence" value="ECO:0007669"/>
    <property type="project" value="UniProtKB-SubCell"/>
</dbReference>
<dbReference type="Gene3D" id="3.40.50.300">
    <property type="entry name" value="P-loop containing nucleotide triphosphate hydrolases"/>
    <property type="match status" value="1"/>
</dbReference>
<dbReference type="SMART" id="SM00175">
    <property type="entry name" value="RAB"/>
    <property type="match status" value="1"/>
</dbReference>
<dbReference type="InterPro" id="IPR005225">
    <property type="entry name" value="Small_GTP-bd"/>
</dbReference>
<comment type="subcellular location">
    <subcellularLocation>
        <location evidence="1">Cell membrane</location>
        <topology evidence="1">Lipid-anchor</topology>
        <orientation evidence="1">Cytoplasmic side</orientation>
    </subcellularLocation>
</comment>
<dbReference type="CDD" id="cd04137">
    <property type="entry name" value="RheB"/>
    <property type="match status" value="1"/>
</dbReference>
<keyword evidence="8" id="KW-0472">Membrane</keyword>
<keyword evidence="3" id="KW-0479">Metal-binding</keyword>
<evidence type="ECO:0000313" key="14">
    <source>
        <dbReference type="EMBL" id="RSH93998.1"/>
    </source>
</evidence>
<comment type="caution">
    <text evidence="14">The sequence shown here is derived from an EMBL/GenBank/DDBJ whole genome shotgun (WGS) entry which is preliminary data.</text>
</comment>
<evidence type="ECO:0000256" key="10">
    <source>
        <dbReference type="ARBA" id="ARBA00023289"/>
    </source>
</evidence>
<protein>
    <submittedName>
        <fullName evidence="14">GTP-binding protein</fullName>
    </submittedName>
</protein>
<name>A0A427YS85_9TREE</name>
<dbReference type="PRINTS" id="PR00449">
    <property type="entry name" value="RASTRNSFRMNG"/>
</dbReference>
<dbReference type="GO" id="GO:0046872">
    <property type="term" value="F:metal ion binding"/>
    <property type="evidence" value="ECO:0007669"/>
    <property type="project" value="UniProtKB-KW"/>
</dbReference>
<keyword evidence="10" id="KW-0636">Prenylation</keyword>
<evidence type="ECO:0000313" key="15">
    <source>
        <dbReference type="Proteomes" id="UP000279259"/>
    </source>
</evidence>
<keyword evidence="2" id="KW-0488">Methylation</keyword>
<dbReference type="PANTHER" id="PTHR24070">
    <property type="entry name" value="RAS, DI-RAS, AND RHEB FAMILY MEMBERS OF SMALL GTPASE SUPERFAMILY"/>
    <property type="match status" value="1"/>
</dbReference>
<keyword evidence="5" id="KW-0378">Hydrolase</keyword>
<evidence type="ECO:0000256" key="8">
    <source>
        <dbReference type="ARBA" id="ARBA00023136"/>
    </source>
</evidence>
<organism evidence="14 15">
    <name type="scientific">Saitozyma podzolica</name>
    <dbReference type="NCBI Taxonomy" id="1890683"/>
    <lineage>
        <taxon>Eukaryota</taxon>
        <taxon>Fungi</taxon>
        <taxon>Dikarya</taxon>
        <taxon>Basidiomycota</taxon>
        <taxon>Agaricomycotina</taxon>
        <taxon>Tremellomycetes</taxon>
        <taxon>Tremellales</taxon>
        <taxon>Trimorphomycetaceae</taxon>
        <taxon>Saitozyma</taxon>
    </lineage>
</organism>
<feature type="region of interest" description="Disordered" evidence="13">
    <location>
        <begin position="1"/>
        <end position="142"/>
    </location>
</feature>
<keyword evidence="9" id="KW-0449">Lipoprotein</keyword>
<dbReference type="Proteomes" id="UP000279259">
    <property type="component" value="Unassembled WGS sequence"/>
</dbReference>
<dbReference type="AlphaFoldDB" id="A0A427YS85"/>
<evidence type="ECO:0000256" key="4">
    <source>
        <dbReference type="ARBA" id="ARBA00022741"/>
    </source>
</evidence>
<dbReference type="PROSITE" id="PS51420">
    <property type="entry name" value="RHO"/>
    <property type="match status" value="1"/>
</dbReference>